<organism evidence="2 3">
    <name type="scientific">Kolteria novifilia</name>
    <dbReference type="NCBI Taxonomy" id="2527975"/>
    <lineage>
        <taxon>Bacteria</taxon>
        <taxon>Pseudomonadati</taxon>
        <taxon>Planctomycetota</taxon>
        <taxon>Planctomycetia</taxon>
        <taxon>Kolteriales</taxon>
        <taxon>Kolteriaceae</taxon>
        <taxon>Kolteria</taxon>
    </lineage>
</organism>
<feature type="domain" description="DUF6795" evidence="1">
    <location>
        <begin position="35"/>
        <end position="96"/>
    </location>
</feature>
<dbReference type="Proteomes" id="UP000317093">
    <property type="component" value="Chromosome"/>
</dbReference>
<dbReference type="SUPFAM" id="SSF49464">
    <property type="entry name" value="Carboxypeptidase regulatory domain-like"/>
    <property type="match status" value="1"/>
</dbReference>
<dbReference type="KEGG" id="knv:Pan216_57050"/>
<protein>
    <recommendedName>
        <fullName evidence="1">DUF6795 domain-containing protein</fullName>
    </recommendedName>
</protein>
<dbReference type="InterPro" id="IPR008969">
    <property type="entry name" value="CarboxyPept-like_regulatory"/>
</dbReference>
<evidence type="ECO:0000313" key="2">
    <source>
        <dbReference type="EMBL" id="QDU64812.1"/>
    </source>
</evidence>
<keyword evidence="3" id="KW-1185">Reference proteome</keyword>
<name>A0A518BCV1_9BACT</name>
<dbReference type="RefSeq" id="WP_145263269.1">
    <property type="nucleotide sequence ID" value="NZ_CP036279.1"/>
</dbReference>
<reference evidence="2 3" key="1">
    <citation type="submission" date="2019-02" db="EMBL/GenBank/DDBJ databases">
        <title>Deep-cultivation of Planctomycetes and their phenomic and genomic characterization uncovers novel biology.</title>
        <authorList>
            <person name="Wiegand S."/>
            <person name="Jogler M."/>
            <person name="Boedeker C."/>
            <person name="Pinto D."/>
            <person name="Vollmers J."/>
            <person name="Rivas-Marin E."/>
            <person name="Kohn T."/>
            <person name="Peeters S.H."/>
            <person name="Heuer A."/>
            <person name="Rast P."/>
            <person name="Oberbeckmann S."/>
            <person name="Bunk B."/>
            <person name="Jeske O."/>
            <person name="Meyerdierks A."/>
            <person name="Storesund J.E."/>
            <person name="Kallscheuer N."/>
            <person name="Luecker S."/>
            <person name="Lage O.M."/>
            <person name="Pohl T."/>
            <person name="Merkel B.J."/>
            <person name="Hornburger P."/>
            <person name="Mueller R.-W."/>
            <person name="Bruemmer F."/>
            <person name="Labrenz M."/>
            <person name="Spormann A.M."/>
            <person name="Op den Camp H."/>
            <person name="Overmann J."/>
            <person name="Amann R."/>
            <person name="Jetten M.S.M."/>
            <person name="Mascher T."/>
            <person name="Medema M.H."/>
            <person name="Devos D.P."/>
            <person name="Kaster A.-K."/>
            <person name="Ovreas L."/>
            <person name="Rohde M."/>
            <person name="Galperin M.Y."/>
            <person name="Jogler C."/>
        </authorList>
    </citation>
    <scope>NUCLEOTIDE SEQUENCE [LARGE SCALE GENOMIC DNA]</scope>
    <source>
        <strain evidence="2 3">Pan216</strain>
    </source>
</reference>
<dbReference type="OrthoDB" id="281179at2"/>
<proteinExistence type="predicted"/>
<dbReference type="AlphaFoldDB" id="A0A518BCV1"/>
<dbReference type="PROSITE" id="PS51257">
    <property type="entry name" value="PROKAR_LIPOPROTEIN"/>
    <property type="match status" value="1"/>
</dbReference>
<gene>
    <name evidence="2" type="ORF">Pan216_57050</name>
</gene>
<evidence type="ECO:0000259" key="1">
    <source>
        <dbReference type="Pfam" id="PF20598"/>
    </source>
</evidence>
<accession>A0A518BCV1</accession>
<dbReference type="InterPro" id="IPR046474">
    <property type="entry name" value="DUF6795"/>
</dbReference>
<dbReference type="Pfam" id="PF20598">
    <property type="entry name" value="DUF6795"/>
    <property type="match status" value="1"/>
</dbReference>
<dbReference type="EMBL" id="CP036279">
    <property type="protein sequence ID" value="QDU64812.1"/>
    <property type="molecule type" value="Genomic_DNA"/>
</dbReference>
<evidence type="ECO:0000313" key="3">
    <source>
        <dbReference type="Proteomes" id="UP000317093"/>
    </source>
</evidence>
<sequence length="150" mass="16197">MKPWYVAVSTLVIVGCGSSGPMDKWEKSRPPVYPVSGVVTLAGEPVEGAVVLFQSQEKSRSAYGTTDAAGRFQLTTFEASDGAVAGPQRVSINKSIETAAEASEEDRRGASSKPKITWLTPERYASFDTSELTVNVLEDQSNEFAFDLKK</sequence>